<accession>A0A7J8CS35</accession>
<name>A0A7J8CS35_MOLMO</name>
<gene>
    <name evidence="2" type="ORF">HJG59_009832</name>
</gene>
<keyword evidence="3" id="KW-1185">Reference proteome</keyword>
<dbReference type="EMBL" id="JACASF010000020">
    <property type="protein sequence ID" value="KAF6413665.1"/>
    <property type="molecule type" value="Genomic_DNA"/>
</dbReference>
<evidence type="ECO:0000313" key="3">
    <source>
        <dbReference type="Proteomes" id="UP000550707"/>
    </source>
</evidence>
<comment type="caution">
    <text evidence="2">The sequence shown here is derived from an EMBL/GenBank/DDBJ whole genome shotgun (WGS) entry which is preliminary data.</text>
</comment>
<feature type="region of interest" description="Disordered" evidence="1">
    <location>
        <begin position="1"/>
        <end position="32"/>
    </location>
</feature>
<dbReference type="Proteomes" id="UP000550707">
    <property type="component" value="Unassembled WGS sequence"/>
</dbReference>
<evidence type="ECO:0000313" key="2">
    <source>
        <dbReference type="EMBL" id="KAF6413665.1"/>
    </source>
</evidence>
<protein>
    <submittedName>
        <fullName evidence="2">Uncharacterized protein</fullName>
    </submittedName>
</protein>
<dbReference type="AlphaFoldDB" id="A0A7J8CS35"/>
<dbReference type="InParanoid" id="A0A7J8CS35"/>
<evidence type="ECO:0000256" key="1">
    <source>
        <dbReference type="SAM" id="MobiDB-lite"/>
    </source>
</evidence>
<proteinExistence type="predicted"/>
<organism evidence="2 3">
    <name type="scientific">Molossus molossus</name>
    <name type="common">Pallas' mastiff bat</name>
    <name type="synonym">Vespertilio molossus</name>
    <dbReference type="NCBI Taxonomy" id="27622"/>
    <lineage>
        <taxon>Eukaryota</taxon>
        <taxon>Metazoa</taxon>
        <taxon>Chordata</taxon>
        <taxon>Craniata</taxon>
        <taxon>Vertebrata</taxon>
        <taxon>Euteleostomi</taxon>
        <taxon>Mammalia</taxon>
        <taxon>Eutheria</taxon>
        <taxon>Laurasiatheria</taxon>
        <taxon>Chiroptera</taxon>
        <taxon>Yangochiroptera</taxon>
        <taxon>Molossidae</taxon>
        <taxon>Molossus</taxon>
    </lineage>
</organism>
<reference evidence="2 3" key="1">
    <citation type="journal article" date="2020" name="Nature">
        <title>Six reference-quality genomes reveal evolution of bat adaptations.</title>
        <authorList>
            <person name="Jebb D."/>
            <person name="Huang Z."/>
            <person name="Pippel M."/>
            <person name="Hughes G.M."/>
            <person name="Lavrichenko K."/>
            <person name="Devanna P."/>
            <person name="Winkler S."/>
            <person name="Jermiin L.S."/>
            <person name="Skirmuntt E.C."/>
            <person name="Katzourakis A."/>
            <person name="Burkitt-Gray L."/>
            <person name="Ray D.A."/>
            <person name="Sullivan K.A.M."/>
            <person name="Roscito J.G."/>
            <person name="Kirilenko B.M."/>
            <person name="Davalos L.M."/>
            <person name="Corthals A.P."/>
            <person name="Power M.L."/>
            <person name="Jones G."/>
            <person name="Ransome R.D."/>
            <person name="Dechmann D.K.N."/>
            <person name="Locatelli A.G."/>
            <person name="Puechmaille S.J."/>
            <person name="Fedrigo O."/>
            <person name="Jarvis E.D."/>
            <person name="Hiller M."/>
            <person name="Vernes S.C."/>
            <person name="Myers E.W."/>
            <person name="Teeling E.C."/>
        </authorList>
    </citation>
    <scope>NUCLEOTIDE SEQUENCE [LARGE SCALE GENOMIC DNA]</scope>
    <source>
        <strain evidence="2">MMolMol1</strain>
        <tissue evidence="2">Muscle</tissue>
    </source>
</reference>
<sequence>MLLPESADHYSPASESPQNCHHHRRGKCHQDVPLTGVSPAVKSSHSDKSVNPCPFSYIAKQTYDFPKIFHIRFGFPSGSNTGCSLSSTVSRCFPVGAKLDVSAVFSSHHPKSSFEDGARRLVRITCHRAWFNRSLTDDDTNKDECCCPHIGLPVTACGRCS</sequence>